<sequence>MIQQIDFPLSLFLFLSRGSTCHCLLPFLSPFLSLLQPPSRPPAASYRAAPAAASCLLAPERGSAPAPVRRRADARKQKNSAELELPSFAGFSWPPSRCYCAVAVLCFSCWSFSCCASVSPAPQAASGALPSLAGAS</sequence>
<evidence type="ECO:0000313" key="2">
    <source>
        <dbReference type="Proteomes" id="UP000823388"/>
    </source>
</evidence>
<dbReference type="EMBL" id="CM029054">
    <property type="protein sequence ID" value="KAG2538835.1"/>
    <property type="molecule type" value="Genomic_DNA"/>
</dbReference>
<reference evidence="1" key="1">
    <citation type="submission" date="2020-05" db="EMBL/GenBank/DDBJ databases">
        <title>WGS assembly of Panicum virgatum.</title>
        <authorList>
            <person name="Lovell J.T."/>
            <person name="Jenkins J."/>
            <person name="Shu S."/>
            <person name="Juenger T.E."/>
            <person name="Schmutz J."/>
        </authorList>
    </citation>
    <scope>NUCLEOTIDE SEQUENCE</scope>
    <source>
        <strain evidence="1">AP13</strain>
    </source>
</reference>
<proteinExistence type="predicted"/>
<protein>
    <submittedName>
        <fullName evidence="1">Uncharacterized protein</fullName>
    </submittedName>
</protein>
<dbReference type="Proteomes" id="UP000823388">
    <property type="component" value="Chromosome 9N"/>
</dbReference>
<keyword evidence="2" id="KW-1185">Reference proteome</keyword>
<accession>A0A8T0MP73</accession>
<evidence type="ECO:0000313" key="1">
    <source>
        <dbReference type="EMBL" id="KAG2538835.1"/>
    </source>
</evidence>
<gene>
    <name evidence="1" type="ORF">PVAP13_9NG431928</name>
</gene>
<organism evidence="1 2">
    <name type="scientific">Panicum virgatum</name>
    <name type="common">Blackwell switchgrass</name>
    <dbReference type="NCBI Taxonomy" id="38727"/>
    <lineage>
        <taxon>Eukaryota</taxon>
        <taxon>Viridiplantae</taxon>
        <taxon>Streptophyta</taxon>
        <taxon>Embryophyta</taxon>
        <taxon>Tracheophyta</taxon>
        <taxon>Spermatophyta</taxon>
        <taxon>Magnoliopsida</taxon>
        <taxon>Liliopsida</taxon>
        <taxon>Poales</taxon>
        <taxon>Poaceae</taxon>
        <taxon>PACMAD clade</taxon>
        <taxon>Panicoideae</taxon>
        <taxon>Panicodae</taxon>
        <taxon>Paniceae</taxon>
        <taxon>Panicinae</taxon>
        <taxon>Panicum</taxon>
        <taxon>Panicum sect. Hiantes</taxon>
    </lineage>
</organism>
<comment type="caution">
    <text evidence="1">The sequence shown here is derived from an EMBL/GenBank/DDBJ whole genome shotgun (WGS) entry which is preliminary data.</text>
</comment>
<name>A0A8T0MP73_PANVG</name>
<dbReference type="AlphaFoldDB" id="A0A8T0MP73"/>